<comment type="similarity">
    <text evidence="2">Belongs to the GMC oxidoreductase family.</text>
</comment>
<keyword evidence="7" id="KW-1185">Reference proteome</keyword>
<gene>
    <name evidence="6" type="ORF">EDB95_4584</name>
</gene>
<dbReference type="SUPFAM" id="SSF53474">
    <property type="entry name" value="alpha/beta-Hydrolases"/>
    <property type="match status" value="1"/>
</dbReference>
<dbReference type="InterPro" id="IPR052542">
    <property type="entry name" value="Cholesterol_Oxidase"/>
</dbReference>
<dbReference type="PANTHER" id="PTHR47470">
    <property type="entry name" value="CHOLESTEROL OXIDASE"/>
    <property type="match status" value="1"/>
</dbReference>
<evidence type="ECO:0000313" key="7">
    <source>
        <dbReference type="Proteomes" id="UP000294498"/>
    </source>
</evidence>
<dbReference type="AlphaFoldDB" id="A0A4R8DH60"/>
<dbReference type="EMBL" id="SODV01000002">
    <property type="protein sequence ID" value="TDW96748.1"/>
    <property type="molecule type" value="Genomic_DNA"/>
</dbReference>
<evidence type="ECO:0000256" key="1">
    <source>
        <dbReference type="ARBA" id="ARBA00001974"/>
    </source>
</evidence>
<evidence type="ECO:0000256" key="2">
    <source>
        <dbReference type="ARBA" id="ARBA00010790"/>
    </source>
</evidence>
<dbReference type="Proteomes" id="UP000294498">
    <property type="component" value="Unassembled WGS sequence"/>
</dbReference>
<comment type="cofactor">
    <cofactor evidence="1">
        <name>FAD</name>
        <dbReference type="ChEBI" id="CHEBI:57692"/>
    </cofactor>
</comment>
<dbReference type="RefSeq" id="WP_133997734.1">
    <property type="nucleotide sequence ID" value="NZ_SODV01000002.1"/>
</dbReference>
<dbReference type="GO" id="GO:0016491">
    <property type="term" value="F:oxidoreductase activity"/>
    <property type="evidence" value="ECO:0007669"/>
    <property type="project" value="UniProtKB-KW"/>
</dbReference>
<evidence type="ECO:0000256" key="3">
    <source>
        <dbReference type="ARBA" id="ARBA00022630"/>
    </source>
</evidence>
<sequence>MPEQRFEEYLFTALDGFPCSLWRLIKEEASPEGPVLLVHGAGVSGNIFNPPTPRNIIDALSIAGFDVWLENWRGSIACPANQWDLDQAAENDHPVAVREVCRLTGAANLKAIIHCQGSTSFMISAVKGLVPQVTTVVTNAVSLHPVVPWFSRVKLEGALPLIQSVTPFLNPRWGDEPDDAVARWLKRWVDLTHWEKDTEVGKFVSFTYGSGHPALWELANLSRVVMDWIKTEFGKVPVSFFEHIRKCVAAGQLVSADDSVRYADQTPKTAARFVFLTGKKNRCFLHASQEKSFEYFNLRRPGFHRLYEYERYSHLDIFLGEHASRDIFRDIIRELQQ</sequence>
<reference evidence="6 7" key="1">
    <citation type="submission" date="2019-03" db="EMBL/GenBank/DDBJ databases">
        <title>Genomic Encyclopedia of Type Strains, Phase IV (KMG-IV): sequencing the most valuable type-strain genomes for metagenomic binning, comparative biology and taxonomic classification.</title>
        <authorList>
            <person name="Goeker M."/>
        </authorList>
    </citation>
    <scope>NUCLEOTIDE SEQUENCE [LARGE SCALE GENOMIC DNA]</scope>
    <source>
        <strain evidence="6 7">DSM 100059</strain>
    </source>
</reference>
<accession>A0A4R8DH60</accession>
<proteinExistence type="inferred from homology"/>
<dbReference type="Gene3D" id="3.40.50.1820">
    <property type="entry name" value="alpha/beta hydrolase"/>
    <property type="match status" value="1"/>
</dbReference>
<dbReference type="PANTHER" id="PTHR47470:SF1">
    <property type="entry name" value="FAD-DEPENDENT OXIDOREDUCTASE 2 FAD BINDING DOMAIN-CONTAINING PROTEIN"/>
    <property type="match status" value="1"/>
</dbReference>
<keyword evidence="4" id="KW-0274">FAD</keyword>
<keyword evidence="5" id="KW-0560">Oxidoreductase</keyword>
<dbReference type="OrthoDB" id="9787779at2"/>
<evidence type="ECO:0000256" key="4">
    <source>
        <dbReference type="ARBA" id="ARBA00022827"/>
    </source>
</evidence>
<dbReference type="InterPro" id="IPR029058">
    <property type="entry name" value="AB_hydrolase_fold"/>
</dbReference>
<evidence type="ECO:0000313" key="6">
    <source>
        <dbReference type="EMBL" id="TDW96748.1"/>
    </source>
</evidence>
<comment type="caution">
    <text evidence="6">The sequence shown here is derived from an EMBL/GenBank/DDBJ whole genome shotgun (WGS) entry which is preliminary data.</text>
</comment>
<organism evidence="6 7">
    <name type="scientific">Dinghuibacter silviterrae</name>
    <dbReference type="NCBI Taxonomy" id="1539049"/>
    <lineage>
        <taxon>Bacteria</taxon>
        <taxon>Pseudomonadati</taxon>
        <taxon>Bacteroidota</taxon>
        <taxon>Chitinophagia</taxon>
        <taxon>Chitinophagales</taxon>
        <taxon>Chitinophagaceae</taxon>
        <taxon>Dinghuibacter</taxon>
    </lineage>
</organism>
<protein>
    <recommendedName>
        <fullName evidence="8">Alpha/beta hydrolase family protein</fullName>
    </recommendedName>
</protein>
<keyword evidence="3" id="KW-0285">Flavoprotein</keyword>
<evidence type="ECO:0008006" key="8">
    <source>
        <dbReference type="Google" id="ProtNLM"/>
    </source>
</evidence>
<name>A0A4R8DH60_9BACT</name>
<evidence type="ECO:0000256" key="5">
    <source>
        <dbReference type="ARBA" id="ARBA00023002"/>
    </source>
</evidence>